<accession>J9DQU8</accession>
<dbReference type="VEuPathDB" id="MicrosporidiaDB:EDEG_00920"/>
<evidence type="ECO:0000313" key="1">
    <source>
        <dbReference type="EMBL" id="EJW04945.1"/>
    </source>
</evidence>
<proteinExistence type="predicted"/>
<dbReference type="AlphaFoldDB" id="J9DQU8"/>
<reference evidence="1 2" key="1">
    <citation type="submission" date="2011-08" db="EMBL/GenBank/DDBJ databases">
        <authorList>
            <person name="Liu Z.J."/>
            <person name="Shi F.L."/>
            <person name="Lu J.Q."/>
            <person name="Li M."/>
            <person name="Wang Z.L."/>
        </authorList>
    </citation>
    <scope>NUCLEOTIDE SEQUENCE [LARGE SCALE GENOMIC DNA]</scope>
    <source>
        <strain evidence="1 2">USNM 41457</strain>
    </source>
</reference>
<sequence>MSLLTVHRKKANKRVLDKSKRSRVWGNVDIYFVANNNKLRVLIRCFKSCIVSNNLYARTKSDDVAILIGRSESTEKLELFKLFYYILEDISIGAVTIYAENDSFNIDDSLKFVSWYEIIGQVGECWIDGPVKALFFS</sequence>
<keyword evidence="2" id="KW-1185">Reference proteome</keyword>
<dbReference type="EMBL" id="AFBI03000011">
    <property type="protein sequence ID" value="EJW04945.1"/>
    <property type="molecule type" value="Genomic_DNA"/>
</dbReference>
<dbReference type="InParanoid" id="J9DQU8"/>
<evidence type="ECO:0000313" key="2">
    <source>
        <dbReference type="Proteomes" id="UP000003163"/>
    </source>
</evidence>
<protein>
    <submittedName>
        <fullName evidence="1">Uncharacterized protein</fullName>
    </submittedName>
</protein>
<reference evidence="2" key="2">
    <citation type="submission" date="2015-07" db="EMBL/GenBank/DDBJ databases">
        <title>Contrasting host-pathogen interactions and genome evolution in two generalist and specialist microsporidian pathogens of mosquitoes.</title>
        <authorList>
            <consortium name="The Broad Institute Genomics Platform"/>
            <consortium name="The Broad Institute Genome Sequencing Center for Infectious Disease"/>
            <person name="Cuomo C.A."/>
            <person name="Sanscrainte N.D."/>
            <person name="Goldberg J.M."/>
            <person name="Heiman D."/>
            <person name="Young S."/>
            <person name="Zeng Q."/>
            <person name="Becnel J.J."/>
            <person name="Birren B.W."/>
        </authorList>
    </citation>
    <scope>NUCLEOTIDE SEQUENCE [LARGE SCALE GENOMIC DNA]</scope>
    <source>
        <strain evidence="2">USNM 41457</strain>
    </source>
</reference>
<comment type="caution">
    <text evidence="1">The sequence shown here is derived from an EMBL/GenBank/DDBJ whole genome shotgun (WGS) entry which is preliminary data.</text>
</comment>
<gene>
    <name evidence="1" type="ORF">EDEG_00920</name>
</gene>
<dbReference type="HOGENOM" id="CLU_1865085_0_0_1"/>
<organism evidence="1 2">
    <name type="scientific">Edhazardia aedis (strain USNM 41457)</name>
    <name type="common">Microsporidian parasite</name>
    <dbReference type="NCBI Taxonomy" id="1003232"/>
    <lineage>
        <taxon>Eukaryota</taxon>
        <taxon>Fungi</taxon>
        <taxon>Fungi incertae sedis</taxon>
        <taxon>Microsporidia</taxon>
        <taxon>Edhazardia</taxon>
    </lineage>
</organism>
<name>J9DQU8_EDHAE</name>
<dbReference type="Proteomes" id="UP000003163">
    <property type="component" value="Unassembled WGS sequence"/>
</dbReference>